<comment type="caution">
    <text evidence="1">The sequence shown here is derived from an EMBL/GenBank/DDBJ whole genome shotgun (WGS) entry which is preliminary data.</text>
</comment>
<keyword evidence="2" id="KW-1185">Reference proteome</keyword>
<protein>
    <submittedName>
        <fullName evidence="1">Uncharacterized protein</fullName>
    </submittedName>
</protein>
<dbReference type="EMBL" id="JAPHNI010000406">
    <property type="protein sequence ID" value="KAJ8111434.1"/>
    <property type="molecule type" value="Genomic_DNA"/>
</dbReference>
<evidence type="ECO:0000313" key="1">
    <source>
        <dbReference type="EMBL" id="KAJ8111434.1"/>
    </source>
</evidence>
<evidence type="ECO:0000313" key="2">
    <source>
        <dbReference type="Proteomes" id="UP001153331"/>
    </source>
</evidence>
<gene>
    <name evidence="1" type="ORF">OPT61_g5971</name>
</gene>
<name>A0ACC2I8D0_9PLEO</name>
<sequence length="654" mass="74028">MNQIPLSVISPTTGLVPKPTNTADPLDEQLNTTRPDHVVNIEAISGTAFNNPRNSVFSLRPVSQKDIKTLGLPDLRCMPLVLRTGFMCAATIYNLLILSFLIVIWFKEDLTFTHDWHYFASQILPPILGSITSLSLRAISMNLYRIMPFMLAAAPVGSTFKETILASYYPGLDFLSAIKARNSLLVAAFIVESLTGFVLSFKSVLLNPRRDPNSGESVAIVTPWALKALIGIYCLTIVFTAPLLYRLRNRVTGLRWDPTSIADHLALFRHSAFLDDFKGTDIATRDSIEYRFRQNRIKLGYWHRGDEIWHGFETIRAPGRYMETSTPCNPSEAEVRPHTGIQSPGMNSQTLATQKYSSREVSTTRYRSVFMNYKHEVAYVWLLFTSSLLTAYILGLKFGLVDGMRISMSYNWAAVAFQFIPTILIELYNWFWQDIDIFARSTQPFRGMSGLEGDTAIETLLLDYNTTPPWVVAYTALSKRHYRIALTSLMAVVQRLLPILVAGSISIDPEVTGMTIYASKPLFYIIVVILRSGDGDAFDIDMLDKKTTEQWYMNARLRTKLDRNGKDFLRYSFGLYDSVKHKGVKCMGFDVTSNVEVIKTLRRRIKDNEAVEESTTMHSVKVSGLEYLLGESSERPTDVRPLTQHTLPDQNEEE</sequence>
<reference evidence="1" key="1">
    <citation type="submission" date="2022-11" db="EMBL/GenBank/DDBJ databases">
        <title>Genome Sequence of Boeremia exigua.</title>
        <authorList>
            <person name="Buettner E."/>
        </authorList>
    </citation>
    <scope>NUCLEOTIDE SEQUENCE</scope>
    <source>
        <strain evidence="1">CU02</strain>
    </source>
</reference>
<organism evidence="1 2">
    <name type="scientific">Boeremia exigua</name>
    <dbReference type="NCBI Taxonomy" id="749465"/>
    <lineage>
        <taxon>Eukaryota</taxon>
        <taxon>Fungi</taxon>
        <taxon>Dikarya</taxon>
        <taxon>Ascomycota</taxon>
        <taxon>Pezizomycotina</taxon>
        <taxon>Dothideomycetes</taxon>
        <taxon>Pleosporomycetidae</taxon>
        <taxon>Pleosporales</taxon>
        <taxon>Pleosporineae</taxon>
        <taxon>Didymellaceae</taxon>
        <taxon>Boeremia</taxon>
    </lineage>
</organism>
<proteinExistence type="predicted"/>
<dbReference type="Proteomes" id="UP001153331">
    <property type="component" value="Unassembled WGS sequence"/>
</dbReference>
<accession>A0ACC2I8D0</accession>